<feature type="transmembrane region" description="Helical" evidence="1">
    <location>
        <begin position="24"/>
        <end position="43"/>
    </location>
</feature>
<dbReference type="SUPFAM" id="SSF54523">
    <property type="entry name" value="Pili subunits"/>
    <property type="match status" value="1"/>
</dbReference>
<dbReference type="Pfam" id="PF07963">
    <property type="entry name" value="N_methyl"/>
    <property type="match status" value="1"/>
</dbReference>
<protein>
    <recommendedName>
        <fullName evidence="4">Type IV pilin PilA</fullName>
    </recommendedName>
</protein>
<reference evidence="2 3" key="1">
    <citation type="submission" date="2021-02" db="EMBL/GenBank/DDBJ databases">
        <authorList>
            <person name="Han P."/>
        </authorList>
    </citation>
    <scope>NUCLEOTIDE SEQUENCE [LARGE SCALE GENOMIC DNA]</scope>
    <source>
        <strain evidence="2">Candidatus Nitrospira sp. ZN2</strain>
    </source>
</reference>
<comment type="caution">
    <text evidence="2">The sequence shown here is derived from an EMBL/GenBank/DDBJ whole genome shotgun (WGS) entry which is preliminary data.</text>
</comment>
<accession>A0ABM8QVE0</accession>
<dbReference type="InterPro" id="IPR012902">
    <property type="entry name" value="N_methyl_site"/>
</dbReference>
<keyword evidence="3" id="KW-1185">Reference proteome</keyword>
<keyword evidence="1" id="KW-1133">Transmembrane helix</keyword>
<evidence type="ECO:0000313" key="3">
    <source>
        <dbReference type="Proteomes" id="UP000675880"/>
    </source>
</evidence>
<dbReference type="Gene3D" id="3.30.700.10">
    <property type="entry name" value="Glycoprotein, Type 4 Pilin"/>
    <property type="match status" value="1"/>
</dbReference>
<dbReference type="Proteomes" id="UP000675880">
    <property type="component" value="Unassembled WGS sequence"/>
</dbReference>
<evidence type="ECO:0000256" key="1">
    <source>
        <dbReference type="SAM" id="Phobius"/>
    </source>
</evidence>
<gene>
    <name evidence="2" type="ORF">NSPZN2_11521</name>
</gene>
<organism evidence="2 3">
    <name type="scientific">Nitrospira defluvii</name>
    <dbReference type="NCBI Taxonomy" id="330214"/>
    <lineage>
        <taxon>Bacteria</taxon>
        <taxon>Pseudomonadati</taxon>
        <taxon>Nitrospirota</taxon>
        <taxon>Nitrospiria</taxon>
        <taxon>Nitrospirales</taxon>
        <taxon>Nitrospiraceae</taxon>
        <taxon>Nitrospira</taxon>
    </lineage>
</organism>
<proteinExistence type="predicted"/>
<dbReference type="InterPro" id="IPR045584">
    <property type="entry name" value="Pilin-like"/>
</dbReference>
<evidence type="ECO:0008006" key="4">
    <source>
        <dbReference type="Google" id="ProtNLM"/>
    </source>
</evidence>
<name>A0ABM8QVE0_9BACT</name>
<dbReference type="NCBIfam" id="TIGR02532">
    <property type="entry name" value="IV_pilin_GFxxxE"/>
    <property type="match status" value="1"/>
</dbReference>
<sequence>MCSHRYQSGTAAARSQVGFTLIEVMIAVAIVGILAMVTVPNYLQWNARYQLKQGTTELAGSLTLARMAAMNRNLAVTVTLALVSGRVNVDFGGALAPIVLPQGIVGFTGGPTVQFTRQGLSGSSVNVPLTLVSQHGTVYSLVITPAGKVNWCARASCP</sequence>
<dbReference type="EMBL" id="CAJNBJ010000001">
    <property type="protein sequence ID" value="CAE6717385.1"/>
    <property type="molecule type" value="Genomic_DNA"/>
</dbReference>
<evidence type="ECO:0000313" key="2">
    <source>
        <dbReference type="EMBL" id="CAE6717385.1"/>
    </source>
</evidence>
<keyword evidence="1" id="KW-0472">Membrane</keyword>
<keyword evidence="1" id="KW-0812">Transmembrane</keyword>